<dbReference type="EMBL" id="CP037864">
    <property type="protein sequence ID" value="QBM23567.1"/>
    <property type="molecule type" value="Genomic_DNA"/>
</dbReference>
<dbReference type="Proteomes" id="UP000293850">
    <property type="component" value="Chromosome"/>
</dbReference>
<keyword evidence="2" id="KW-0540">Nuclease</keyword>
<organism evidence="2 3">
    <name type="scientific">Citrobacter arsenatis</name>
    <dbReference type="NCBI Taxonomy" id="2546350"/>
    <lineage>
        <taxon>Bacteria</taxon>
        <taxon>Pseudomonadati</taxon>
        <taxon>Pseudomonadota</taxon>
        <taxon>Gammaproteobacteria</taxon>
        <taxon>Enterobacterales</taxon>
        <taxon>Enterobacteriaceae</taxon>
        <taxon>Citrobacter</taxon>
    </lineage>
</organism>
<evidence type="ECO:0000313" key="3">
    <source>
        <dbReference type="Proteomes" id="UP000293850"/>
    </source>
</evidence>
<dbReference type="Gene3D" id="1.10.30.50">
    <property type="match status" value="1"/>
</dbReference>
<reference evidence="2 3" key="1">
    <citation type="submission" date="2019-03" db="EMBL/GenBank/DDBJ databases">
        <title>Complete genome sequence of an arsenate-respiring bacteria, Citrobacter sp. LY-1.</title>
        <authorList>
            <person name="Wang H."/>
            <person name="Liu Y."/>
            <person name="Li Q."/>
            <person name="Huang J."/>
        </authorList>
    </citation>
    <scope>NUCLEOTIDE SEQUENCE [LARGE SCALE GENOMIC DNA]</scope>
    <source>
        <strain evidence="2 3">LY-1</strain>
    </source>
</reference>
<dbReference type="KEGG" id="cars:E1B03_14455"/>
<keyword evidence="3" id="KW-1185">Reference proteome</keyword>
<accession>A0A4P6WL47</accession>
<dbReference type="CDD" id="cd00085">
    <property type="entry name" value="HNHc"/>
    <property type="match status" value="1"/>
</dbReference>
<dbReference type="Pfam" id="PF14279">
    <property type="entry name" value="HNH_5"/>
    <property type="match status" value="1"/>
</dbReference>
<dbReference type="RefSeq" id="WP_133086451.1">
    <property type="nucleotide sequence ID" value="NZ_CP037864.1"/>
</dbReference>
<keyword evidence="2" id="KW-0255">Endonuclease</keyword>
<keyword evidence="2" id="KW-0378">Hydrolase</keyword>
<dbReference type="InterPro" id="IPR029471">
    <property type="entry name" value="HNH_5"/>
</dbReference>
<gene>
    <name evidence="2" type="ORF">E1B03_14455</name>
</gene>
<dbReference type="GO" id="GO:0004519">
    <property type="term" value="F:endonuclease activity"/>
    <property type="evidence" value="ECO:0007669"/>
    <property type="project" value="UniProtKB-KW"/>
</dbReference>
<dbReference type="InterPro" id="IPR003615">
    <property type="entry name" value="HNH_nuc"/>
</dbReference>
<dbReference type="AlphaFoldDB" id="A0A4P6WL47"/>
<proteinExistence type="predicted"/>
<evidence type="ECO:0000259" key="1">
    <source>
        <dbReference type="SMART" id="SM00507"/>
    </source>
</evidence>
<name>A0A4P6WL47_9ENTR</name>
<dbReference type="SMART" id="SM00507">
    <property type="entry name" value="HNHc"/>
    <property type="match status" value="1"/>
</dbReference>
<evidence type="ECO:0000313" key="2">
    <source>
        <dbReference type="EMBL" id="QBM23567.1"/>
    </source>
</evidence>
<sequence>MAVVPRQNAPSKKKIWQYWIDNGIQRGLDDTRYDNACDLNVCVCCGRESSKLERAHIIPHSLGGSNDVSNYILLCNKCHRESPDIANESALIEWMNEQPSEMESMLRLIQQEMDKYNKETQMTINEILIKEIFSELFKKAGAHGGRISDATKVYIVREALKKIFSQATL</sequence>
<feature type="domain" description="HNH nuclease" evidence="1">
    <location>
        <begin position="32"/>
        <end position="80"/>
    </location>
</feature>
<protein>
    <submittedName>
        <fullName evidence="2">HNH endonuclease</fullName>
    </submittedName>
</protein>